<evidence type="ECO:0000256" key="12">
    <source>
        <dbReference type="ARBA" id="ARBA00061423"/>
    </source>
</evidence>
<dbReference type="FunFam" id="3.40.630.10:FF:000015">
    <property type="entry name" value="Aminoacyl-histidine dipeptidase PepD"/>
    <property type="match status" value="1"/>
</dbReference>
<accession>A0AAE3FGR7</accession>
<dbReference type="AlphaFoldDB" id="A0AAE3FGR7"/>
<dbReference type="EMBL" id="JALEMU010000069">
    <property type="protein sequence ID" value="MCI5755533.1"/>
    <property type="molecule type" value="Genomic_DNA"/>
</dbReference>
<dbReference type="GO" id="GO:0005829">
    <property type="term" value="C:cytosol"/>
    <property type="evidence" value="ECO:0007669"/>
    <property type="project" value="TreeGrafter"/>
</dbReference>
<dbReference type="GO" id="GO:0070573">
    <property type="term" value="F:metallodipeptidase activity"/>
    <property type="evidence" value="ECO:0007669"/>
    <property type="project" value="TreeGrafter"/>
</dbReference>
<gene>
    <name evidence="19" type="primary">pepD</name>
    <name evidence="19" type="ORF">MR241_04490</name>
</gene>
<dbReference type="Pfam" id="PF07687">
    <property type="entry name" value="M20_dimer"/>
    <property type="match status" value="1"/>
</dbReference>
<evidence type="ECO:0000256" key="13">
    <source>
        <dbReference type="ARBA" id="ARBA00071271"/>
    </source>
</evidence>
<dbReference type="GO" id="GO:0046872">
    <property type="term" value="F:metal ion binding"/>
    <property type="evidence" value="ECO:0007669"/>
    <property type="project" value="UniProtKB-KW"/>
</dbReference>
<name>A0AAE3FGR7_9BACT</name>
<protein>
    <recommendedName>
        <fullName evidence="13">Cytosol non-specific dipeptidase</fullName>
        <ecNumber evidence="10">3.4.13.18</ecNumber>
    </recommendedName>
    <alternativeName>
        <fullName evidence="16">Aminoacyl-histidine dipeptidase</fullName>
    </alternativeName>
    <alternativeName>
        <fullName evidence="15">Beta-alanyl-histidine dipeptidase</fullName>
    </alternativeName>
    <alternativeName>
        <fullName evidence="14">Carnosinase</fullName>
    </alternativeName>
    <alternativeName>
        <fullName evidence="11">Peptidase D</fullName>
    </alternativeName>
    <alternativeName>
        <fullName evidence="17">Xaa-His dipeptidase</fullName>
    </alternativeName>
</protein>
<dbReference type="PANTHER" id="PTHR43501:SF1">
    <property type="entry name" value="CYTOSOL NON-SPECIFIC DIPEPTIDASE"/>
    <property type="match status" value="1"/>
</dbReference>
<dbReference type="Gene3D" id="3.40.630.10">
    <property type="entry name" value="Zn peptidases"/>
    <property type="match status" value="2"/>
</dbReference>
<evidence type="ECO:0000256" key="16">
    <source>
        <dbReference type="ARBA" id="ARBA00077688"/>
    </source>
</evidence>
<dbReference type="Proteomes" id="UP001139365">
    <property type="component" value="Unassembled WGS sequence"/>
</dbReference>
<dbReference type="GO" id="GO:0006508">
    <property type="term" value="P:proteolysis"/>
    <property type="evidence" value="ECO:0007669"/>
    <property type="project" value="UniProtKB-KW"/>
</dbReference>
<dbReference type="InterPro" id="IPR002933">
    <property type="entry name" value="Peptidase_M20"/>
</dbReference>
<dbReference type="PIRSF" id="PIRSF016599">
    <property type="entry name" value="Xaa-His_dipept"/>
    <property type="match status" value="1"/>
</dbReference>
<sequence length="487" mass="52600">MNEYVISGYQPEKLFNYFEDISAVPRGSGNESGIADFIVKFAAERGLFCLRDDLNNVFIRKPATPGYEDQPGIMLQGHTDMVCEKNAGTEHDFLTDGLDLYVEDGWLRARGTTLGGDDGCAVAAMLYALDSDTLRHPELECLFTTGEETGLYGATGFDYSVVRSKKLINLDSEAEGVATVSCAGGIGLDFSFVPDRIPVPAFCRPLSVEISGLSGGHSGEDIIREKGNAIILLMRTLSALYEEHPFSVVTLSGGGRGNAIPREASAVIFTDEPESAEAFIKNYAKTLREWLPACDSGMKVRVGKAKGRYEKMLTLADTSRIFSLTSFVPNGVISRIPEKLTMVETSDNLGILSDDGEKILLVYHGRSSLDSRMDVLALTAKRAAKVLGFDLDINGRYSGWPMKADSELAGEFISAAKKVLGEGAVPRTAAIHAGLECGIICGAVPGLDAISIGPELKDIHSPGERLDLGSFARMWEIVRIMLETKEG</sequence>
<comment type="cofactor">
    <cofactor evidence="1">
        <name>Co(2+)</name>
        <dbReference type="ChEBI" id="CHEBI:48828"/>
    </cofactor>
</comment>
<evidence type="ECO:0000259" key="18">
    <source>
        <dbReference type="Pfam" id="PF07687"/>
    </source>
</evidence>
<evidence type="ECO:0000256" key="1">
    <source>
        <dbReference type="ARBA" id="ARBA00001941"/>
    </source>
</evidence>
<keyword evidence="8" id="KW-0170">Cobalt</keyword>
<keyword evidence="7" id="KW-0482">Metalloprotease</keyword>
<comment type="caution">
    <text evidence="19">The sequence shown here is derived from an EMBL/GenBank/DDBJ whole genome shotgun (WGS) entry which is preliminary data.</text>
</comment>
<dbReference type="PRINTS" id="PR00934">
    <property type="entry name" value="XHISDIPTASE"/>
</dbReference>
<keyword evidence="19" id="KW-0224">Dipeptidase</keyword>
<evidence type="ECO:0000256" key="9">
    <source>
        <dbReference type="ARBA" id="ARBA00036421"/>
    </source>
</evidence>
<evidence type="ECO:0000256" key="14">
    <source>
        <dbReference type="ARBA" id="ARBA00075285"/>
    </source>
</evidence>
<dbReference type="NCBIfam" id="TIGR01893">
    <property type="entry name" value="aa-his-dipept"/>
    <property type="match status" value="1"/>
</dbReference>
<evidence type="ECO:0000256" key="6">
    <source>
        <dbReference type="ARBA" id="ARBA00022833"/>
    </source>
</evidence>
<evidence type="ECO:0000256" key="7">
    <source>
        <dbReference type="ARBA" id="ARBA00023049"/>
    </source>
</evidence>
<evidence type="ECO:0000313" key="19">
    <source>
        <dbReference type="EMBL" id="MCI5755533.1"/>
    </source>
</evidence>
<evidence type="ECO:0000256" key="17">
    <source>
        <dbReference type="ARBA" id="ARBA00078074"/>
    </source>
</evidence>
<dbReference type="SUPFAM" id="SSF53187">
    <property type="entry name" value="Zn-dependent exopeptidases"/>
    <property type="match status" value="1"/>
</dbReference>
<comment type="cofactor">
    <cofactor evidence="2">
        <name>Zn(2+)</name>
        <dbReference type="ChEBI" id="CHEBI:29105"/>
    </cofactor>
</comment>
<evidence type="ECO:0000256" key="3">
    <source>
        <dbReference type="ARBA" id="ARBA00022670"/>
    </source>
</evidence>
<comment type="catalytic activity">
    <reaction evidence="9">
        <text>Hydrolysis of dipeptides, preferentially hydrophobic dipeptides including prolyl amino acids.</text>
        <dbReference type="EC" id="3.4.13.18"/>
    </reaction>
</comment>
<keyword evidence="4" id="KW-0479">Metal-binding</keyword>
<reference evidence="19 20" key="1">
    <citation type="submission" date="2022-03" db="EMBL/GenBank/DDBJ databases">
        <title>Metagenome-assembled genomes from swine fecal metagenomes.</title>
        <authorList>
            <person name="Holman D.B."/>
            <person name="Kommadath A."/>
        </authorList>
    </citation>
    <scope>NUCLEOTIDE SEQUENCE [LARGE SCALE GENOMIC DNA]</scope>
    <source>
        <strain evidence="19">SUG147</strain>
    </source>
</reference>
<evidence type="ECO:0000256" key="15">
    <source>
        <dbReference type="ARBA" id="ARBA00076004"/>
    </source>
</evidence>
<feature type="domain" description="Peptidase M20 dimerisation" evidence="18">
    <location>
        <begin position="211"/>
        <end position="285"/>
    </location>
</feature>
<evidence type="ECO:0000256" key="8">
    <source>
        <dbReference type="ARBA" id="ARBA00023285"/>
    </source>
</evidence>
<keyword evidence="5 19" id="KW-0378">Hydrolase</keyword>
<keyword evidence="3" id="KW-0645">Protease</keyword>
<evidence type="ECO:0000256" key="4">
    <source>
        <dbReference type="ARBA" id="ARBA00022723"/>
    </source>
</evidence>
<dbReference type="PANTHER" id="PTHR43501">
    <property type="entry name" value="CYTOSOL NON-SPECIFIC DIPEPTIDASE"/>
    <property type="match status" value="1"/>
</dbReference>
<dbReference type="Pfam" id="PF01546">
    <property type="entry name" value="Peptidase_M20"/>
    <property type="match status" value="1"/>
</dbReference>
<dbReference type="InterPro" id="IPR001160">
    <property type="entry name" value="Peptidase_M20C"/>
</dbReference>
<evidence type="ECO:0000256" key="5">
    <source>
        <dbReference type="ARBA" id="ARBA00022801"/>
    </source>
</evidence>
<organism evidence="19 20">
    <name type="scientific">Candidatus Colimorpha enterica</name>
    <dbReference type="NCBI Taxonomy" id="3083063"/>
    <lineage>
        <taxon>Bacteria</taxon>
        <taxon>Pseudomonadati</taxon>
        <taxon>Bacteroidota</taxon>
        <taxon>Bacteroidia</taxon>
        <taxon>Bacteroidales</taxon>
        <taxon>Candidatus Colimorpha</taxon>
    </lineage>
</organism>
<dbReference type="InterPro" id="IPR011650">
    <property type="entry name" value="Peptidase_M20_dimer"/>
</dbReference>
<evidence type="ECO:0000313" key="20">
    <source>
        <dbReference type="Proteomes" id="UP001139365"/>
    </source>
</evidence>
<evidence type="ECO:0000256" key="11">
    <source>
        <dbReference type="ARBA" id="ARBA00044252"/>
    </source>
</evidence>
<comment type="similarity">
    <text evidence="12">Belongs to the peptidase M20C family.</text>
</comment>
<proteinExistence type="inferred from homology"/>
<evidence type="ECO:0000256" key="2">
    <source>
        <dbReference type="ARBA" id="ARBA00001947"/>
    </source>
</evidence>
<evidence type="ECO:0000256" key="10">
    <source>
        <dbReference type="ARBA" id="ARBA00038976"/>
    </source>
</evidence>
<keyword evidence="6" id="KW-0862">Zinc</keyword>
<dbReference type="EC" id="3.4.13.18" evidence="10"/>